<dbReference type="Gene3D" id="2.130.10.30">
    <property type="entry name" value="Regulator of chromosome condensation 1/beta-lactamase-inhibitor protein II"/>
    <property type="match status" value="2"/>
</dbReference>
<evidence type="ECO:0000313" key="5">
    <source>
        <dbReference type="EMBL" id="GIQ80518.1"/>
    </source>
</evidence>
<dbReference type="PANTHER" id="PTHR45982">
    <property type="entry name" value="REGULATOR OF CHROMOSOME CONDENSATION"/>
    <property type="match status" value="1"/>
</dbReference>
<keyword evidence="1" id="KW-0344">Guanine-nucleotide releasing factor</keyword>
<evidence type="ECO:0000256" key="1">
    <source>
        <dbReference type="ARBA" id="ARBA00022658"/>
    </source>
</evidence>
<proteinExistence type="predicted"/>
<dbReference type="PROSITE" id="PS00626">
    <property type="entry name" value="RCC1_2"/>
    <property type="match status" value="2"/>
</dbReference>
<dbReference type="InterPro" id="IPR009091">
    <property type="entry name" value="RCC1/BLIP-II"/>
</dbReference>
<evidence type="ECO:0000313" key="6">
    <source>
        <dbReference type="Proteomes" id="UP000265618"/>
    </source>
</evidence>
<comment type="caution">
    <text evidence="5">The sequence shown here is derived from an EMBL/GenBank/DDBJ whole genome shotgun (WGS) entry which is preliminary data.</text>
</comment>
<reference evidence="5 6" key="1">
    <citation type="journal article" date="2018" name="PLoS ONE">
        <title>The draft genome of Kipferlia bialata reveals reductive genome evolution in fornicate parasites.</title>
        <authorList>
            <person name="Tanifuji G."/>
            <person name="Takabayashi S."/>
            <person name="Kume K."/>
            <person name="Takagi M."/>
            <person name="Nakayama T."/>
            <person name="Kamikawa R."/>
            <person name="Inagaki Y."/>
            <person name="Hashimoto T."/>
        </authorList>
    </citation>
    <scope>NUCLEOTIDE SEQUENCE [LARGE SCALE GENOMIC DNA]</scope>
    <source>
        <strain evidence="5">NY0173</strain>
    </source>
</reference>
<dbReference type="InterPro" id="IPR058923">
    <property type="entry name" value="RCC1-like_dom"/>
</dbReference>
<dbReference type="InterPro" id="IPR051553">
    <property type="entry name" value="Ran_GTPase-activating"/>
</dbReference>
<dbReference type="Pfam" id="PF25390">
    <property type="entry name" value="WD40_RLD"/>
    <property type="match status" value="1"/>
</dbReference>
<dbReference type="OrthoDB" id="8068875at2759"/>
<feature type="repeat" description="RCC1" evidence="3">
    <location>
        <begin position="239"/>
        <end position="288"/>
    </location>
</feature>
<sequence length="340" mass="35443">MPVDVCSGQQHTLALSSNGRVFAWGKNGNGQLGLGDTRTRKTPVELPSSAFDEAPIKAIACGSLHSMAVTEDGAVYMWGNNDKYQLGQYNMRRQVSPVLLNDAYIMGCKAVEVAATSYTSLVLCSEGTIYTVGDNAYGEAGQGADTDVCKHPAALDTSLLPAGTLFTHVSAGHHHFVATTAAQGSVAWGHASSGQCGMGTKHTQVDPPQAMVDSDRYPLAGVVAVCAGDDHSVAVMYDGSVMCTGSSMNGQCGWGNQGMQSVAVPVPDMQGVVGCACGYDHTLLLTGDHAVYASGDNDDGQLGDGTKLVNLSFEEVMVGTIVGVPQRVRAGEYCSFVMTE</sequence>
<dbReference type="Pfam" id="PF13540">
    <property type="entry name" value="RCC1_2"/>
    <property type="match status" value="2"/>
</dbReference>
<dbReference type="EMBL" id="BDIP01000185">
    <property type="protein sequence ID" value="GIQ80518.1"/>
    <property type="molecule type" value="Genomic_DNA"/>
</dbReference>
<evidence type="ECO:0000259" key="4">
    <source>
        <dbReference type="Pfam" id="PF25390"/>
    </source>
</evidence>
<dbReference type="InterPro" id="IPR000408">
    <property type="entry name" value="Reg_chr_condens"/>
</dbReference>
<feature type="repeat" description="RCC1" evidence="3">
    <location>
        <begin position="19"/>
        <end position="72"/>
    </location>
</feature>
<name>A0A9K3GF44_9EUKA</name>
<dbReference type="PRINTS" id="PR00633">
    <property type="entry name" value="RCCNDNSATION"/>
</dbReference>
<dbReference type="PANTHER" id="PTHR45982:SF1">
    <property type="entry name" value="REGULATOR OF CHROMOSOME CONDENSATION"/>
    <property type="match status" value="1"/>
</dbReference>
<dbReference type="PROSITE" id="PS50012">
    <property type="entry name" value="RCC1_3"/>
    <property type="match status" value="5"/>
</dbReference>
<feature type="repeat" description="RCC1" evidence="3">
    <location>
        <begin position="183"/>
        <end position="238"/>
    </location>
</feature>
<feature type="repeat" description="RCC1" evidence="3">
    <location>
        <begin position="73"/>
        <end position="126"/>
    </location>
</feature>
<dbReference type="SUPFAM" id="SSF50985">
    <property type="entry name" value="RCC1/BLIP-II"/>
    <property type="match status" value="2"/>
</dbReference>
<dbReference type="AlphaFoldDB" id="A0A9K3GF44"/>
<dbReference type="Proteomes" id="UP000265618">
    <property type="component" value="Unassembled WGS sequence"/>
</dbReference>
<evidence type="ECO:0000256" key="2">
    <source>
        <dbReference type="ARBA" id="ARBA00022737"/>
    </source>
</evidence>
<keyword evidence="2" id="KW-0677">Repeat</keyword>
<keyword evidence="6" id="KW-1185">Reference proteome</keyword>
<protein>
    <recommendedName>
        <fullName evidence="4">RCC1-like domain-containing protein</fullName>
    </recommendedName>
</protein>
<gene>
    <name evidence="5" type="ORF">KIPB_001328</name>
</gene>
<feature type="domain" description="RCC1-like" evidence="4">
    <location>
        <begin position="3"/>
        <end position="209"/>
    </location>
</feature>
<feature type="repeat" description="RCC1" evidence="3">
    <location>
        <begin position="127"/>
        <end position="182"/>
    </location>
</feature>
<accession>A0A9K3GF44</accession>
<organism evidence="5 6">
    <name type="scientific">Kipferlia bialata</name>
    <dbReference type="NCBI Taxonomy" id="797122"/>
    <lineage>
        <taxon>Eukaryota</taxon>
        <taxon>Metamonada</taxon>
        <taxon>Carpediemonas-like organisms</taxon>
        <taxon>Kipferlia</taxon>
    </lineage>
</organism>
<evidence type="ECO:0000256" key="3">
    <source>
        <dbReference type="PROSITE-ProRule" id="PRU00235"/>
    </source>
</evidence>